<evidence type="ECO:0000313" key="3">
    <source>
        <dbReference type="Proteomes" id="UP000646053"/>
    </source>
</evidence>
<dbReference type="EMBL" id="WVIE01000031">
    <property type="protein sequence ID" value="NDJ19504.1"/>
    <property type="molecule type" value="Genomic_DNA"/>
</dbReference>
<proteinExistence type="predicted"/>
<feature type="transmembrane region" description="Helical" evidence="1">
    <location>
        <begin position="53"/>
        <end position="72"/>
    </location>
</feature>
<name>A0A8J8CKG2_9CYAN</name>
<sequence length="146" mass="16581">MQTSTRFDMTENRSQNISYGFFFFMSFLVWLIATVIIRLWGHTFFIAENNLSMGGSFLFSLLCLPLLAYGLFRWKKVQPYQRRDAAICLAIPGMLLDVVTTYFFALVYPNVLPTADGAYGAWLLWGYALVLITGFITGQKSRSSAV</sequence>
<evidence type="ECO:0008006" key="4">
    <source>
        <dbReference type="Google" id="ProtNLM"/>
    </source>
</evidence>
<reference evidence="2" key="1">
    <citation type="submission" date="2019-12" db="EMBL/GenBank/DDBJ databases">
        <title>High-Quality draft genome sequences of three cyanobacteria isolated from the limestone walls of the Old Cathedral of Coimbra.</title>
        <authorList>
            <person name="Tiago I."/>
            <person name="Soares F."/>
            <person name="Portugal A."/>
        </authorList>
    </citation>
    <scope>NUCLEOTIDE SEQUENCE</scope>
    <source>
        <strain evidence="2">A</strain>
    </source>
</reference>
<dbReference type="RefSeq" id="WP_162425027.1">
    <property type="nucleotide sequence ID" value="NZ_WVIE01000031.1"/>
</dbReference>
<keyword evidence="3" id="KW-1185">Reference proteome</keyword>
<keyword evidence="1" id="KW-0812">Transmembrane</keyword>
<dbReference type="Pfam" id="PF17329">
    <property type="entry name" value="DUF5367"/>
    <property type="match status" value="1"/>
</dbReference>
<comment type="caution">
    <text evidence="2">The sequence shown here is derived from an EMBL/GenBank/DDBJ whole genome shotgun (WGS) entry which is preliminary data.</text>
</comment>
<dbReference type="Proteomes" id="UP000646053">
    <property type="component" value="Unassembled WGS sequence"/>
</dbReference>
<evidence type="ECO:0000313" key="2">
    <source>
        <dbReference type="EMBL" id="NDJ19504.1"/>
    </source>
</evidence>
<keyword evidence="1" id="KW-0472">Membrane</keyword>
<accession>A0A8J8CKG2</accession>
<feature type="transmembrane region" description="Helical" evidence="1">
    <location>
        <begin position="84"/>
        <end position="107"/>
    </location>
</feature>
<evidence type="ECO:0000256" key="1">
    <source>
        <dbReference type="SAM" id="Phobius"/>
    </source>
</evidence>
<keyword evidence="1" id="KW-1133">Transmembrane helix</keyword>
<gene>
    <name evidence="2" type="ORF">GS601_19815</name>
</gene>
<organism evidence="2 3">
    <name type="scientific">Myxacorys almedinensis A</name>
    <dbReference type="NCBI Taxonomy" id="2690445"/>
    <lineage>
        <taxon>Bacteria</taxon>
        <taxon>Bacillati</taxon>
        <taxon>Cyanobacteriota</taxon>
        <taxon>Cyanophyceae</taxon>
        <taxon>Leptolyngbyales</taxon>
        <taxon>Leptolyngbyaceae</taxon>
        <taxon>Myxacorys</taxon>
        <taxon>Myxacorys almedinensis</taxon>
    </lineage>
</organism>
<dbReference type="InterPro" id="IPR020509">
    <property type="entry name" value="Uncharacterised_YnzE"/>
</dbReference>
<feature type="transmembrane region" description="Helical" evidence="1">
    <location>
        <begin position="119"/>
        <end position="138"/>
    </location>
</feature>
<feature type="transmembrane region" description="Helical" evidence="1">
    <location>
        <begin position="21"/>
        <end position="41"/>
    </location>
</feature>
<protein>
    <recommendedName>
        <fullName evidence="4">DUF5367 family protein</fullName>
    </recommendedName>
</protein>
<dbReference type="AlphaFoldDB" id="A0A8J8CKG2"/>